<dbReference type="AlphaFoldDB" id="A0ABD4T145"/>
<dbReference type="Gene3D" id="1.25.40.10">
    <property type="entry name" value="Tetratricopeptide repeat domain"/>
    <property type="match status" value="2"/>
</dbReference>
<dbReference type="InterPro" id="IPR019734">
    <property type="entry name" value="TPR_rpt"/>
</dbReference>
<organism evidence="3 4">
    <name type="scientific">Lyngbya confervoides BDU141951</name>
    <dbReference type="NCBI Taxonomy" id="1574623"/>
    <lineage>
        <taxon>Bacteria</taxon>
        <taxon>Bacillati</taxon>
        <taxon>Cyanobacteriota</taxon>
        <taxon>Cyanophyceae</taxon>
        <taxon>Oscillatoriophycideae</taxon>
        <taxon>Oscillatoriales</taxon>
        <taxon>Microcoleaceae</taxon>
        <taxon>Lyngbya</taxon>
    </lineage>
</organism>
<dbReference type="PANTHER" id="PTHR12558:SF13">
    <property type="entry name" value="CELL DIVISION CYCLE PROTEIN 27 HOMOLOG"/>
    <property type="match status" value="1"/>
</dbReference>
<dbReference type="Gene3D" id="1.25.40.1040">
    <property type="match status" value="1"/>
</dbReference>
<dbReference type="EMBL" id="JTHE03000032">
    <property type="protein sequence ID" value="MCM1982155.1"/>
    <property type="molecule type" value="Genomic_DNA"/>
</dbReference>
<evidence type="ECO:0000256" key="2">
    <source>
        <dbReference type="SAM" id="SignalP"/>
    </source>
</evidence>
<feature type="repeat" description="TPR" evidence="1">
    <location>
        <begin position="331"/>
        <end position="364"/>
    </location>
</feature>
<dbReference type="InterPro" id="IPR011990">
    <property type="entry name" value="TPR-like_helical_dom_sf"/>
</dbReference>
<evidence type="ECO:0000256" key="1">
    <source>
        <dbReference type="PROSITE-ProRule" id="PRU00339"/>
    </source>
</evidence>
<evidence type="ECO:0000313" key="3">
    <source>
        <dbReference type="EMBL" id="MCM1982155.1"/>
    </source>
</evidence>
<comment type="caution">
    <text evidence="3">The sequence shown here is derived from an EMBL/GenBank/DDBJ whole genome shotgun (WGS) entry which is preliminary data.</text>
</comment>
<sequence length="461" mass="50741">MLRLLKFNRPGLVSLWWCLVSSPAALALGPNPLSLQGKAPGSEDAGQGVLELPQSLTQCPASLESTLQARRSQPHAGAQAWHDLGNFYTCRKQPDQAIAAYQQALWIDPNALTFHRLWLLLQLDPHPIQRMLDLLETHPQPDRALLTLGEYLRQPIFADGQDEPLPAPTDAALAVFERLFEQRPQDPLVAWHLGRLYLDEDHLESGIGLLTQADALLGDAPPAQQLTFMIRHDLAKAYLLADQAPAAAASLRKMIQDDPLYGVFLSRDLSPLGATERVGDHPYGPSSANDPAVSIQSLVEFEMGQLYAANQNWVAASRSYQQAIQDSPGFKFAQDQYGYSLIQLGQFEAALDPLQQAIALDPQLSWAYYHLGMAYAGLEQETLAIQAIQACIALHSSLNGGDPGSVNPYLNYRILGDFYREHQNLPRALAAYKQALQAAASQDDPVREDIEQMETALKAKG</sequence>
<dbReference type="Pfam" id="PF13414">
    <property type="entry name" value="TPR_11"/>
    <property type="match status" value="1"/>
</dbReference>
<keyword evidence="2" id="KW-0732">Signal</keyword>
<dbReference type="Proteomes" id="UP000031561">
    <property type="component" value="Unassembled WGS sequence"/>
</dbReference>
<feature type="chain" id="PRO_5044761927" evidence="2">
    <location>
        <begin position="28"/>
        <end position="461"/>
    </location>
</feature>
<dbReference type="SUPFAM" id="SSF48452">
    <property type="entry name" value="TPR-like"/>
    <property type="match status" value="1"/>
</dbReference>
<feature type="repeat" description="TPR" evidence="1">
    <location>
        <begin position="78"/>
        <end position="111"/>
    </location>
</feature>
<reference evidence="3 4" key="1">
    <citation type="journal article" date="2015" name="Genome Announc.">
        <title>Draft Genome Sequence of Filamentous Marine Cyanobacterium Lyngbya confervoides Strain BDU141951.</title>
        <authorList>
            <person name="Chandrababunaidu M.M."/>
            <person name="Sen D."/>
            <person name="Tripathy S."/>
        </authorList>
    </citation>
    <scope>NUCLEOTIDE SEQUENCE [LARGE SCALE GENOMIC DNA]</scope>
    <source>
        <strain evidence="3 4">BDU141951</strain>
    </source>
</reference>
<dbReference type="RefSeq" id="WP_166283954.1">
    <property type="nucleotide sequence ID" value="NZ_JTHE03000032.1"/>
</dbReference>
<keyword evidence="1" id="KW-0802">TPR repeat</keyword>
<gene>
    <name evidence="3" type="ORF">QQ91_0004830</name>
</gene>
<evidence type="ECO:0000313" key="4">
    <source>
        <dbReference type="Proteomes" id="UP000031561"/>
    </source>
</evidence>
<dbReference type="SMART" id="SM00028">
    <property type="entry name" value="TPR"/>
    <property type="match status" value="5"/>
</dbReference>
<dbReference type="PROSITE" id="PS50005">
    <property type="entry name" value="TPR"/>
    <property type="match status" value="2"/>
</dbReference>
<feature type="signal peptide" evidence="2">
    <location>
        <begin position="1"/>
        <end position="27"/>
    </location>
</feature>
<keyword evidence="4" id="KW-1185">Reference proteome</keyword>
<dbReference type="PANTHER" id="PTHR12558">
    <property type="entry name" value="CELL DIVISION CYCLE 16,23,27"/>
    <property type="match status" value="1"/>
</dbReference>
<name>A0ABD4T145_9CYAN</name>
<proteinExistence type="predicted"/>
<protein>
    <submittedName>
        <fullName evidence="3">Tetratricopeptide repeat protein</fullName>
    </submittedName>
</protein>
<dbReference type="Pfam" id="PF00515">
    <property type="entry name" value="TPR_1"/>
    <property type="match status" value="1"/>
</dbReference>
<accession>A0ABD4T145</accession>